<comment type="function">
    <text evidence="1">Involved in peptidolytic degradation of cyclic heptapeptide hepatotoxin microcystin (MC).</text>
</comment>
<feature type="domain" description="Microcystin LR degradation protein MlrC N-terminal" evidence="3">
    <location>
        <begin position="6"/>
        <end position="291"/>
    </location>
</feature>
<evidence type="ECO:0000256" key="1">
    <source>
        <dbReference type="PIRNR" id="PIRNR012702"/>
    </source>
</evidence>
<comment type="similarity">
    <text evidence="1">Belongs to the peptidase M81 family.</text>
</comment>
<dbReference type="EMBL" id="FXTE01000003">
    <property type="protein sequence ID" value="SMO59924.1"/>
    <property type="molecule type" value="Genomic_DNA"/>
</dbReference>
<dbReference type="GO" id="GO:0046872">
    <property type="term" value="F:metal ion binding"/>
    <property type="evidence" value="ECO:0007669"/>
    <property type="project" value="UniProtKB-KW"/>
</dbReference>
<dbReference type="GO" id="GO:0006508">
    <property type="term" value="P:proteolysis"/>
    <property type="evidence" value="ECO:0007669"/>
    <property type="project" value="UniProtKB-KW"/>
</dbReference>
<dbReference type="InterPro" id="IPR010799">
    <property type="entry name" value="MlrC_C"/>
</dbReference>
<name>A0A521CKH8_9RHOB</name>
<keyword evidence="1" id="KW-0378">Hydrolase</keyword>
<gene>
    <name evidence="4" type="ORF">SAMN06265380_10364</name>
</gene>
<dbReference type="Pfam" id="PF07171">
    <property type="entry name" value="MlrC_C"/>
    <property type="match status" value="1"/>
</dbReference>
<protein>
    <recommendedName>
        <fullName evidence="1">Microcystinase C</fullName>
        <shortName evidence="1">MlrC</shortName>
    </recommendedName>
</protein>
<keyword evidence="1" id="KW-0479">Metal-binding</keyword>
<dbReference type="OrthoDB" id="9782658at2"/>
<proteinExistence type="inferred from homology"/>
<evidence type="ECO:0000259" key="2">
    <source>
        <dbReference type="Pfam" id="PF07171"/>
    </source>
</evidence>
<sequence length="504" mass="53772">MMATKRIAIAGFQHETNCFGVTQAGLHEFEMADSWPSMLHGAQVISETFGMNLPIAGFAKAAAAAGFEIAPTLWCSAEPSAHVTDHAFETICEMLLDRIRDVGDIDGVYLDLHGAMVTESLADGEGELLRRVREVVGFEVPVVASLDLHANISAEMVDNADYLSVFRTYPHLDMAETGARCVPVLQRLLAGETLYKAFQPVPYLIPLHAQHTGSKPFSEIYQLPERFEQQEILAEIALGFTAADFSDTGPSCLAYAATAQKAAAAAEEVVHLFVSREADLDCSMLSLEETVSICRERRGKPIVVADVQDNAGAGGTSDTTGLLAALIEGGTKSVLMGLFHDPESAKQAHEAGEGARIKLAVGAKSNLAGHVPVKAEFEVLALGDGLCRYTGKMYGGGVATLGETAALRLVGHEASIDLVVTSIRNQCLDRAHFTHIGLDPTNYAVICVKSTVHFRADFEPIAGDICSVSSPGAFLCNLEEIPYTCISRRLVNTRCATVASTGTG</sequence>
<dbReference type="PIRSF" id="PIRSF012702">
    <property type="entry name" value="UCP012702"/>
    <property type="match status" value="1"/>
</dbReference>
<dbReference type="Proteomes" id="UP000319555">
    <property type="component" value="Unassembled WGS sequence"/>
</dbReference>
<keyword evidence="1" id="KW-0482">Metalloprotease</keyword>
<evidence type="ECO:0000313" key="4">
    <source>
        <dbReference type="EMBL" id="SMO59924.1"/>
    </source>
</evidence>
<dbReference type="InterPro" id="IPR009197">
    <property type="entry name" value="MlrC"/>
</dbReference>
<dbReference type="InterPro" id="IPR015995">
    <property type="entry name" value="MlrC_N"/>
</dbReference>
<evidence type="ECO:0000313" key="5">
    <source>
        <dbReference type="Proteomes" id="UP000319555"/>
    </source>
</evidence>
<comment type="cofactor">
    <cofactor evidence="1">
        <name>Zn(2+)</name>
        <dbReference type="ChEBI" id="CHEBI:29105"/>
    </cofactor>
    <text evidence="1">Binds 1 zinc ion per subunit.</text>
</comment>
<accession>A0A521CKH8</accession>
<keyword evidence="1" id="KW-0645">Protease</keyword>
<feature type="domain" description="Microcystin LR degradation protein MlrC C-terminal" evidence="2">
    <location>
        <begin position="304"/>
        <end position="484"/>
    </location>
</feature>
<dbReference type="Pfam" id="PF07364">
    <property type="entry name" value="DUF1485"/>
    <property type="match status" value="1"/>
</dbReference>
<dbReference type="AlphaFoldDB" id="A0A521CKH8"/>
<keyword evidence="5" id="KW-1185">Reference proteome</keyword>
<dbReference type="GO" id="GO:0008237">
    <property type="term" value="F:metallopeptidase activity"/>
    <property type="evidence" value="ECO:0007669"/>
    <property type="project" value="UniProtKB-KW"/>
</dbReference>
<dbReference type="RefSeq" id="WP_142636104.1">
    <property type="nucleotide sequence ID" value="NZ_FXTE01000003.1"/>
</dbReference>
<organism evidence="4 5">
    <name type="scientific">Ruegeria faecimaris</name>
    <dbReference type="NCBI Taxonomy" id="686389"/>
    <lineage>
        <taxon>Bacteria</taxon>
        <taxon>Pseudomonadati</taxon>
        <taxon>Pseudomonadota</taxon>
        <taxon>Alphaproteobacteria</taxon>
        <taxon>Rhodobacterales</taxon>
        <taxon>Roseobacteraceae</taxon>
        <taxon>Ruegeria</taxon>
    </lineage>
</organism>
<reference evidence="4 5" key="1">
    <citation type="submission" date="2017-05" db="EMBL/GenBank/DDBJ databases">
        <authorList>
            <person name="Varghese N."/>
            <person name="Submissions S."/>
        </authorList>
    </citation>
    <scope>NUCLEOTIDE SEQUENCE [LARGE SCALE GENOMIC DNA]</scope>
    <source>
        <strain evidence="4 5">DSM 28009</strain>
    </source>
</reference>
<evidence type="ECO:0000259" key="3">
    <source>
        <dbReference type="Pfam" id="PF07364"/>
    </source>
</evidence>